<proteinExistence type="predicted"/>
<dbReference type="RefSeq" id="XP_075078017.1">
    <property type="nucleotide sequence ID" value="XM_075221916.1"/>
</dbReference>
<dbReference type="Proteomes" id="UP000790787">
    <property type="component" value="Chromosome 9"/>
</dbReference>
<sequence length="159" mass="18056">MPDVTVEELQELFGSIGQGIEEVNPDGSFNLLEWWKDKEKYFSVLSRVARDILTIQASTVASESAFSQARLQLGDYRASMRESLKKSVLFRDWIRSERRNFGLAESQPDEDKAYEEMLAELAEDVASPGSGDDQATFPPPPTEIPPDLDRFMKFVRDTM</sequence>
<evidence type="ECO:0000313" key="2">
    <source>
        <dbReference type="RefSeq" id="XP_075078017.1"/>
    </source>
</evidence>
<name>A0AC58RZ44_TOBAC</name>
<reference evidence="1" key="1">
    <citation type="journal article" date="2014" name="Nat. Commun.">
        <title>The tobacco genome sequence and its comparison with those of tomato and potato.</title>
        <authorList>
            <person name="Sierro N."/>
            <person name="Battey J.N."/>
            <person name="Ouadi S."/>
            <person name="Bakaher N."/>
            <person name="Bovet L."/>
            <person name="Willig A."/>
            <person name="Goepfert S."/>
            <person name="Peitsch M.C."/>
            <person name="Ivanov N.V."/>
        </authorList>
    </citation>
    <scope>NUCLEOTIDE SEQUENCE [LARGE SCALE GENOMIC DNA]</scope>
</reference>
<protein>
    <submittedName>
        <fullName evidence="2">Uncharacterized protein LOC107764896 isoform X1</fullName>
    </submittedName>
</protein>
<organism evidence="1 2">
    <name type="scientific">Nicotiana tabacum</name>
    <name type="common">Common tobacco</name>
    <dbReference type="NCBI Taxonomy" id="4097"/>
    <lineage>
        <taxon>Eukaryota</taxon>
        <taxon>Viridiplantae</taxon>
        <taxon>Streptophyta</taxon>
        <taxon>Embryophyta</taxon>
        <taxon>Tracheophyta</taxon>
        <taxon>Spermatophyta</taxon>
        <taxon>Magnoliopsida</taxon>
        <taxon>eudicotyledons</taxon>
        <taxon>Gunneridae</taxon>
        <taxon>Pentapetalae</taxon>
        <taxon>asterids</taxon>
        <taxon>lamiids</taxon>
        <taxon>Solanales</taxon>
        <taxon>Solanaceae</taxon>
        <taxon>Nicotianoideae</taxon>
        <taxon>Nicotianeae</taxon>
        <taxon>Nicotiana</taxon>
    </lineage>
</organism>
<gene>
    <name evidence="2" type="primary">LOC107764896</name>
</gene>
<keyword evidence="1" id="KW-1185">Reference proteome</keyword>
<reference evidence="2" key="2">
    <citation type="submission" date="2025-08" db="UniProtKB">
        <authorList>
            <consortium name="RefSeq"/>
        </authorList>
    </citation>
    <scope>IDENTIFICATION</scope>
    <source>
        <tissue evidence="2">Leaf</tissue>
    </source>
</reference>
<accession>A0AC58RZ44</accession>
<evidence type="ECO:0000313" key="1">
    <source>
        <dbReference type="Proteomes" id="UP000790787"/>
    </source>
</evidence>